<dbReference type="InterPro" id="IPR044926">
    <property type="entry name" value="RGS_subdomain_2"/>
</dbReference>
<dbReference type="InterPro" id="IPR016137">
    <property type="entry name" value="RGS"/>
</dbReference>
<dbReference type="InterPro" id="IPR036305">
    <property type="entry name" value="RGS_sf"/>
</dbReference>
<evidence type="ECO:0000259" key="2">
    <source>
        <dbReference type="PROSITE" id="PS50132"/>
    </source>
</evidence>
<dbReference type="Pfam" id="PF25889">
    <property type="entry name" value="WHD_Fungal_DR"/>
    <property type="match status" value="1"/>
</dbReference>
<name>A0A0D2M9B6_HYPSF</name>
<dbReference type="Proteomes" id="UP000054270">
    <property type="component" value="Unassembled WGS sequence"/>
</dbReference>
<dbReference type="PANTHER" id="PTHR10845">
    <property type="entry name" value="REGULATOR OF G PROTEIN SIGNALING"/>
    <property type="match status" value="1"/>
</dbReference>
<dbReference type="Gene3D" id="1.10.10.10">
    <property type="entry name" value="Winged helix-like DNA-binding domain superfamily/Winged helix DNA-binding domain"/>
    <property type="match status" value="1"/>
</dbReference>
<dbReference type="Gene3D" id="1.10.167.10">
    <property type="entry name" value="Regulator of G-protein Signalling 4, domain 2"/>
    <property type="match status" value="1"/>
</dbReference>
<dbReference type="PANTHER" id="PTHR10845:SF192">
    <property type="entry name" value="DOUBLE HIT, ISOFORM B"/>
    <property type="match status" value="1"/>
</dbReference>
<reference evidence="4" key="1">
    <citation type="submission" date="2014-04" db="EMBL/GenBank/DDBJ databases">
        <title>Evolutionary Origins and Diversification of the Mycorrhizal Mutualists.</title>
        <authorList>
            <consortium name="DOE Joint Genome Institute"/>
            <consortium name="Mycorrhizal Genomics Consortium"/>
            <person name="Kohler A."/>
            <person name="Kuo A."/>
            <person name="Nagy L.G."/>
            <person name="Floudas D."/>
            <person name="Copeland A."/>
            <person name="Barry K.W."/>
            <person name="Cichocki N."/>
            <person name="Veneault-Fourrey C."/>
            <person name="LaButti K."/>
            <person name="Lindquist E.A."/>
            <person name="Lipzen A."/>
            <person name="Lundell T."/>
            <person name="Morin E."/>
            <person name="Murat C."/>
            <person name="Riley R."/>
            <person name="Ohm R."/>
            <person name="Sun H."/>
            <person name="Tunlid A."/>
            <person name="Henrissat B."/>
            <person name="Grigoriev I.V."/>
            <person name="Hibbett D.S."/>
            <person name="Martin F."/>
        </authorList>
    </citation>
    <scope>NUCLEOTIDE SEQUENCE [LARGE SCALE GENOMIC DNA]</scope>
    <source>
        <strain evidence="4">FD-334 SS-4</strain>
    </source>
</reference>
<dbReference type="InterPro" id="IPR036388">
    <property type="entry name" value="WH-like_DNA-bd_sf"/>
</dbReference>
<accession>A0A0D2M9B6</accession>
<evidence type="ECO:0000313" key="4">
    <source>
        <dbReference type="Proteomes" id="UP000054270"/>
    </source>
</evidence>
<dbReference type="SMART" id="SM00315">
    <property type="entry name" value="RGS"/>
    <property type="match status" value="1"/>
</dbReference>
<evidence type="ECO:0000313" key="3">
    <source>
        <dbReference type="EMBL" id="KJA19938.1"/>
    </source>
</evidence>
<evidence type="ECO:0000256" key="1">
    <source>
        <dbReference type="SAM" id="MobiDB-lite"/>
    </source>
</evidence>
<feature type="domain" description="RGS" evidence="2">
    <location>
        <begin position="381"/>
        <end position="564"/>
    </location>
</feature>
<dbReference type="InterPro" id="IPR058855">
    <property type="entry name" value="RGS1/SST2-like_Fungal-DR"/>
</dbReference>
<organism evidence="3 4">
    <name type="scientific">Hypholoma sublateritium (strain FD-334 SS-4)</name>
    <dbReference type="NCBI Taxonomy" id="945553"/>
    <lineage>
        <taxon>Eukaryota</taxon>
        <taxon>Fungi</taxon>
        <taxon>Dikarya</taxon>
        <taxon>Basidiomycota</taxon>
        <taxon>Agaricomycotina</taxon>
        <taxon>Agaricomycetes</taxon>
        <taxon>Agaricomycetidae</taxon>
        <taxon>Agaricales</taxon>
        <taxon>Agaricineae</taxon>
        <taxon>Strophariaceae</taxon>
        <taxon>Hypholoma</taxon>
    </lineage>
</organism>
<dbReference type="EMBL" id="KN817572">
    <property type="protein sequence ID" value="KJA19938.1"/>
    <property type="molecule type" value="Genomic_DNA"/>
</dbReference>
<dbReference type="PROSITE" id="PS50132">
    <property type="entry name" value="RGS"/>
    <property type="match status" value="1"/>
</dbReference>
<dbReference type="STRING" id="945553.A0A0D2M9B6"/>
<protein>
    <recommendedName>
        <fullName evidence="2">RGS domain-containing protein</fullName>
    </recommendedName>
</protein>
<gene>
    <name evidence="3" type="ORF">HYPSUDRAFT_68936</name>
</gene>
<dbReference type="AlphaFoldDB" id="A0A0D2M9B6"/>
<dbReference type="OrthoDB" id="196547at2759"/>
<dbReference type="OMA" id="YGYQCFE"/>
<keyword evidence="4" id="KW-1185">Reference proteome</keyword>
<sequence length="580" mass="64980">MVSFATTAETIPPEMDLSLTSGLRKTKFGTLFQKDAWDLFSSLMLTLELTTHKQMGFKAYRDTFLGHEAVQSLRSLKFIRSPDTRDLSNLVPLSTRTAKLSEDSALAVLQHFLDASLIIDATKKETLHFKKKGIYTPTPKGLLVLEEFLQTCDLESEADHLIAILSSRPTPRPKLTRLERRGADDELVITQLTIANLFRDFVGPFPNFDWKNHTGVLLFSEKQAYKLLKDVFKRDDRPFGGKASSIRTTHCVGAPIIIHWLCDNTVISSPQEAAEVAAQFIRFGLLVLVDDRAEKGESVSTFKVTGSTSRGNPSLSGTAEFRYSHRGVYAITDEGNFLAGWPGKQLPSMVFVSDLLATVPGADQDAEPPSEEPVNAENAEYLRTFLKDPSLLVLFRQFLSEKRREHDLSFWIDVEDFKVAFEKVAMVMRSPPPPPPPPVAGSSKTPMEPSPPPDRPHETLGNIPFLIYNTYLAPSSECKISINIGSELREELQRSLEHCIEYLTNKVSATTNDEFAPGDSTTLEIDQLEILVWLYDRIQTRIFSALAKHAVSRFLRWPKYKALRTDALESVAEDSEHSSS</sequence>
<feature type="region of interest" description="Disordered" evidence="1">
    <location>
        <begin position="431"/>
        <end position="459"/>
    </location>
</feature>
<dbReference type="SUPFAM" id="SSF48097">
    <property type="entry name" value="Regulator of G-protein signaling, RGS"/>
    <property type="match status" value="1"/>
</dbReference>
<proteinExistence type="predicted"/>
<dbReference type="Pfam" id="PF00615">
    <property type="entry name" value="RGS"/>
    <property type="match status" value="1"/>
</dbReference>